<dbReference type="AlphaFoldDB" id="A0AAD8NWI4"/>
<keyword evidence="3" id="KW-1185">Reference proteome</keyword>
<evidence type="ECO:0000313" key="3">
    <source>
        <dbReference type="Proteomes" id="UP001229421"/>
    </source>
</evidence>
<evidence type="ECO:0000256" key="1">
    <source>
        <dbReference type="SAM" id="MobiDB-lite"/>
    </source>
</evidence>
<feature type="compositionally biased region" description="Polar residues" evidence="1">
    <location>
        <begin position="47"/>
        <end position="56"/>
    </location>
</feature>
<gene>
    <name evidence="2" type="ORF">QVD17_14090</name>
</gene>
<reference evidence="2" key="1">
    <citation type="journal article" date="2023" name="bioRxiv">
        <title>Improved chromosome-level genome assembly for marigold (Tagetes erecta).</title>
        <authorList>
            <person name="Jiang F."/>
            <person name="Yuan L."/>
            <person name="Wang S."/>
            <person name="Wang H."/>
            <person name="Xu D."/>
            <person name="Wang A."/>
            <person name="Fan W."/>
        </authorList>
    </citation>
    <scope>NUCLEOTIDE SEQUENCE</scope>
    <source>
        <strain evidence="2">WSJ</strain>
        <tissue evidence="2">Leaf</tissue>
    </source>
</reference>
<accession>A0AAD8NWI4</accession>
<protein>
    <submittedName>
        <fullName evidence="2">Uncharacterized protein</fullName>
    </submittedName>
</protein>
<dbReference type="Proteomes" id="UP001229421">
    <property type="component" value="Unassembled WGS sequence"/>
</dbReference>
<feature type="region of interest" description="Disordered" evidence="1">
    <location>
        <begin position="1"/>
        <end position="68"/>
    </location>
</feature>
<proteinExistence type="predicted"/>
<feature type="compositionally biased region" description="Basic and acidic residues" evidence="1">
    <location>
        <begin position="35"/>
        <end position="45"/>
    </location>
</feature>
<feature type="compositionally biased region" description="Basic and acidic residues" evidence="1">
    <location>
        <begin position="8"/>
        <end position="28"/>
    </location>
</feature>
<sequence>MDPAKTQKLYEDELYAEKGKKPAINRDMEESESDNDGRIEVHEESGSDFQNHTCQAKESCRGGSQEEL</sequence>
<evidence type="ECO:0000313" key="2">
    <source>
        <dbReference type="EMBL" id="KAK1430950.1"/>
    </source>
</evidence>
<dbReference type="EMBL" id="JAUHHV010000003">
    <property type="protein sequence ID" value="KAK1430950.1"/>
    <property type="molecule type" value="Genomic_DNA"/>
</dbReference>
<comment type="caution">
    <text evidence="2">The sequence shown here is derived from an EMBL/GenBank/DDBJ whole genome shotgun (WGS) entry which is preliminary data.</text>
</comment>
<organism evidence="2 3">
    <name type="scientific">Tagetes erecta</name>
    <name type="common">African marigold</name>
    <dbReference type="NCBI Taxonomy" id="13708"/>
    <lineage>
        <taxon>Eukaryota</taxon>
        <taxon>Viridiplantae</taxon>
        <taxon>Streptophyta</taxon>
        <taxon>Embryophyta</taxon>
        <taxon>Tracheophyta</taxon>
        <taxon>Spermatophyta</taxon>
        <taxon>Magnoliopsida</taxon>
        <taxon>eudicotyledons</taxon>
        <taxon>Gunneridae</taxon>
        <taxon>Pentapetalae</taxon>
        <taxon>asterids</taxon>
        <taxon>campanulids</taxon>
        <taxon>Asterales</taxon>
        <taxon>Asteraceae</taxon>
        <taxon>Asteroideae</taxon>
        <taxon>Heliantheae alliance</taxon>
        <taxon>Tageteae</taxon>
        <taxon>Tagetes</taxon>
    </lineage>
</organism>
<name>A0AAD8NWI4_TARER</name>